<dbReference type="CTD" id="36342918"/>
<dbReference type="OrthoDB" id="2156623at2759"/>
<keyword evidence="10" id="KW-0067">ATP-binding</keyword>
<dbReference type="GO" id="GO:0005856">
    <property type="term" value="C:cytoskeleton"/>
    <property type="evidence" value="ECO:0007669"/>
    <property type="project" value="TreeGrafter"/>
</dbReference>
<evidence type="ECO:0000256" key="13">
    <source>
        <dbReference type="ARBA" id="ARBA00048679"/>
    </source>
</evidence>
<evidence type="ECO:0000313" key="20">
    <source>
        <dbReference type="Proteomes" id="UP000019149"/>
    </source>
</evidence>
<dbReference type="STRING" id="6210.W6U984"/>
<evidence type="ECO:0000256" key="2">
    <source>
        <dbReference type="ARBA" id="ARBA00022527"/>
    </source>
</evidence>
<keyword evidence="4" id="KW-0808">Transferase</keyword>
<feature type="domain" description="AGC-kinase C-terminal" evidence="18">
    <location>
        <begin position="315"/>
        <end position="401"/>
    </location>
</feature>
<dbReference type="RefSeq" id="XP_024349129.1">
    <property type="nucleotide sequence ID" value="XM_024496452.1"/>
</dbReference>
<dbReference type="Gene3D" id="1.10.510.10">
    <property type="entry name" value="Transferase(Phosphotransferase) domain 1"/>
    <property type="match status" value="1"/>
</dbReference>
<dbReference type="CDD" id="cd20813">
    <property type="entry name" value="C1_ROCK"/>
    <property type="match status" value="1"/>
</dbReference>
<dbReference type="InterPro" id="IPR000961">
    <property type="entry name" value="AGC-kinase_C"/>
</dbReference>
<dbReference type="EMBL" id="APAU02000072">
    <property type="protein sequence ID" value="EUB57933.1"/>
    <property type="molecule type" value="Genomic_DNA"/>
</dbReference>
<evidence type="ECO:0000256" key="14">
    <source>
        <dbReference type="SAM" id="Coils"/>
    </source>
</evidence>
<sequence>MVSSGNTNMFAESVRQLLGLRRQRHDFTFLATLGRGAYGRVDLVRENATGRVCAMKTLDKSKMLSQQADFWAEREIMAQSVSPWIVRLFYSFQDVRSLYMVMEYVPGGTLVCWMDEAELISETVCRFYAAEITQALSDLHAMGFIHRDIKPDNMLLDMSGHLKLADFGTCVRVDPHTHRVRCESAVGTPDYISPEVLYSQSSGGGEYGFAVDWWALGILVYEMICGETPFYSDDLVTTYSKIMSHTTSLHLPKEIAITPSCLDFIKRLLSPEEVRLGSGPGGAEEVRNHAWFAPTWPAAECLPARVNEHGDEAFFDWTWKTLRSISPGPFHPNLASETDTSYFREDVLQPEHEELEEATSVVADEVEPGQNGDSGCDTFNGSQLSFAGFTFSSPKLAPLSGIYLAPPQSLLHEVSSYEEVQRMDKGAKNERESGLQAQRIHELEEALAQAELQLASSEARFVESLSDAERRIEVLKLEHASAMHQMETEVSKLKAMAESERKARQSAEAQKAKAVDLLAKRATDMADRLTASVGQSSGAPLQRRQASLPVEMPSTSGLSTGEGDAAASPPAPTAFTTADSSAEVATTSDFDATSASGGGADVTTSAATELLLKRIQELVDRAQQADEQLQIERRFAELYKKACEEKEDQLTERDQRIASLVEALETAKQSKEQAQLATRHALMEEQERSAQYLECLKAAEKSSEVANRRAQIATSEVVALRDDLNVLREDLSKAHEDLATEKLKCSAAVNKIQQILSGENADALELMMLSEMESMRRSAETGGLSGVSMPSDGHPTTVALKSKSAKKFTSQQHLFRHLDRKYKRLVSEYEQMQTKHRLEMKEARTMFHASQESAQIARNQVIHLSEEVAALQIQLNAVNTALKAAVADAAASATPNTATLHRIPAPLGNAGGARTLRSRLARKTTGEAEHQLTAEAITPEGESEADHLPPLEMARSPTRLHRVSSLSSPRRPLLVPSASIGGLLLPSPLPINFCFSGHLDMPGKPGRRKKLVWDQRFAKLTFSRFLVWDTVKALDSAQSSAPIDSLVLPLEAAATSSSTGSATSSRKISRPGPNLLLDLPLNAILHVRSVTSCDVLHAPAEDLPRIFQIIFDQCEAGGASGGGIRQALEARVSSPDSSPHCATSPSKPSQSTGLLGISKTLPRKLSFSASGTFSTGAAKALQLGPAVALKSRTNSSGQILSHAVSSDPLLTSIPCPGTAANPIPLQGHMLQRIHFRVPAVCELCKRACWHVISPPAALQCLHCQVKLHLSHLEKRDYVLRPCGKSTAILLFRAPSEEAKLGWLKNLQSVISSAAISTTTPPPPQFSSLSLCSTTVARDDRPKSLGTSGMVRGPTIMRSATLPYTSRTATPTTTTTNTTTNTTSSSSNSAAASSSKVARFMTAAVAAEEAELDEEDVFLDSPISKNTSTALPLADADSEQEQPGVFVREACLSLTGTPDIAKIAPQGERFHGPPPHPPTSMHALIPPTDTPRFDQMFTEKVPLAVIGWESSRPTSSLPDRQTGRRPPICQQDVDTSRGVSTLLKGFATASEVAHLRITYFTLSLRKPVSMSPPSMHKLFDIPDACFHRWLKKGCTSITVTASVAVVEWKSPQTRLSMADRQTEISSTRSRLAISRHTCASPSSLDHVVKGTNAALVMLAC</sequence>
<dbReference type="FunFam" id="1.10.510.10:FF:000024">
    <property type="entry name" value="Probable serine/threonine-protein kinase cot-1"/>
    <property type="match status" value="1"/>
</dbReference>
<dbReference type="InterPro" id="IPR000719">
    <property type="entry name" value="Prot_kinase_dom"/>
</dbReference>
<comment type="catalytic activity">
    <reaction evidence="13">
        <text>L-seryl-[protein] + ATP = O-phospho-L-seryl-[protein] + ADP + H(+)</text>
        <dbReference type="Rhea" id="RHEA:17989"/>
        <dbReference type="Rhea" id="RHEA-COMP:9863"/>
        <dbReference type="Rhea" id="RHEA-COMP:11604"/>
        <dbReference type="ChEBI" id="CHEBI:15378"/>
        <dbReference type="ChEBI" id="CHEBI:29999"/>
        <dbReference type="ChEBI" id="CHEBI:30616"/>
        <dbReference type="ChEBI" id="CHEBI:83421"/>
        <dbReference type="ChEBI" id="CHEBI:456216"/>
        <dbReference type="EC" id="2.7.11.1"/>
    </reaction>
</comment>
<feature type="coiled-coil region" evidence="14">
    <location>
        <begin position="440"/>
        <end position="510"/>
    </location>
</feature>
<keyword evidence="11 14" id="KW-0175">Coiled coil</keyword>
<dbReference type="Proteomes" id="UP000019149">
    <property type="component" value="Unassembled WGS sequence"/>
</dbReference>
<evidence type="ECO:0000256" key="10">
    <source>
        <dbReference type="ARBA" id="ARBA00022840"/>
    </source>
</evidence>
<feature type="compositionally biased region" description="Low complexity" evidence="15">
    <location>
        <begin position="1364"/>
        <end position="1392"/>
    </location>
</feature>
<evidence type="ECO:0000256" key="1">
    <source>
        <dbReference type="ARBA" id="ARBA00012513"/>
    </source>
</evidence>
<evidence type="ECO:0000256" key="4">
    <source>
        <dbReference type="ARBA" id="ARBA00022679"/>
    </source>
</evidence>
<dbReference type="PROSITE" id="PS50081">
    <property type="entry name" value="ZF_DAG_PE_2"/>
    <property type="match status" value="1"/>
</dbReference>
<evidence type="ECO:0000256" key="11">
    <source>
        <dbReference type="ARBA" id="ARBA00023054"/>
    </source>
</evidence>
<feature type="region of interest" description="Disordered" evidence="15">
    <location>
        <begin position="1130"/>
        <end position="1154"/>
    </location>
</feature>
<dbReference type="Pfam" id="PF00069">
    <property type="entry name" value="Pkinase"/>
    <property type="match status" value="1"/>
</dbReference>
<name>W6U984_ECHGR</name>
<accession>W6U984</accession>
<feature type="coiled-coil region" evidence="14">
    <location>
        <begin position="710"/>
        <end position="737"/>
    </location>
</feature>
<protein>
    <recommendedName>
        <fullName evidence="1">non-specific serine/threonine protein kinase</fullName>
        <ecNumber evidence="1">2.7.11.1</ecNumber>
    </recommendedName>
</protein>
<keyword evidence="6" id="KW-0547">Nucleotide-binding</keyword>
<dbReference type="PANTHER" id="PTHR22988:SF71">
    <property type="entry name" value="CITRON RHO-INTERACTING KINASE"/>
    <property type="match status" value="1"/>
</dbReference>
<dbReference type="GeneID" id="36342918"/>
<dbReference type="SUPFAM" id="SSF56112">
    <property type="entry name" value="Protein kinase-like (PK-like)"/>
    <property type="match status" value="1"/>
</dbReference>
<evidence type="ECO:0000313" key="19">
    <source>
        <dbReference type="EMBL" id="EUB57933.1"/>
    </source>
</evidence>
<feature type="domain" description="Phorbol-ester/DAG-type" evidence="17">
    <location>
        <begin position="1227"/>
        <end position="1282"/>
    </location>
</feature>
<keyword evidence="9" id="KW-0862">Zinc</keyword>
<evidence type="ECO:0000256" key="5">
    <source>
        <dbReference type="ARBA" id="ARBA00022723"/>
    </source>
</evidence>
<dbReference type="InterPro" id="IPR008271">
    <property type="entry name" value="Ser/Thr_kinase_AS"/>
</dbReference>
<dbReference type="KEGG" id="egl:EGR_07203"/>
<dbReference type="InterPro" id="IPR011993">
    <property type="entry name" value="PH-like_dom_sf"/>
</dbReference>
<evidence type="ECO:0000256" key="6">
    <source>
        <dbReference type="ARBA" id="ARBA00022741"/>
    </source>
</evidence>
<dbReference type="Gene3D" id="3.30.60.20">
    <property type="match status" value="1"/>
</dbReference>
<dbReference type="InterPro" id="IPR050839">
    <property type="entry name" value="Rho-assoc_Ser/Thr_Kinase"/>
</dbReference>
<organism evidence="19 20">
    <name type="scientific">Echinococcus granulosus</name>
    <name type="common">Hydatid tapeworm</name>
    <dbReference type="NCBI Taxonomy" id="6210"/>
    <lineage>
        <taxon>Eukaryota</taxon>
        <taxon>Metazoa</taxon>
        <taxon>Spiralia</taxon>
        <taxon>Lophotrochozoa</taxon>
        <taxon>Platyhelminthes</taxon>
        <taxon>Cestoda</taxon>
        <taxon>Eucestoda</taxon>
        <taxon>Cyclophyllidea</taxon>
        <taxon>Taeniidae</taxon>
        <taxon>Echinococcus</taxon>
        <taxon>Echinococcus granulosus group</taxon>
    </lineage>
</organism>
<feature type="domain" description="Protein kinase" evidence="16">
    <location>
        <begin position="27"/>
        <end position="292"/>
    </location>
</feature>
<dbReference type="GO" id="GO:0008270">
    <property type="term" value="F:zinc ion binding"/>
    <property type="evidence" value="ECO:0007669"/>
    <property type="project" value="UniProtKB-KW"/>
</dbReference>
<dbReference type="EC" id="2.7.11.1" evidence="1"/>
<evidence type="ECO:0000256" key="9">
    <source>
        <dbReference type="ARBA" id="ARBA00022833"/>
    </source>
</evidence>
<evidence type="ECO:0000256" key="8">
    <source>
        <dbReference type="ARBA" id="ARBA00022777"/>
    </source>
</evidence>
<dbReference type="PROSITE" id="PS50011">
    <property type="entry name" value="PROTEIN_KINASE_DOM"/>
    <property type="match status" value="1"/>
</dbReference>
<evidence type="ECO:0000259" key="17">
    <source>
        <dbReference type="PROSITE" id="PS50081"/>
    </source>
</evidence>
<dbReference type="SUPFAM" id="SSF57889">
    <property type="entry name" value="Cysteine-rich domain"/>
    <property type="match status" value="1"/>
</dbReference>
<dbReference type="PROSITE" id="PS00108">
    <property type="entry name" value="PROTEIN_KINASE_ST"/>
    <property type="match status" value="1"/>
</dbReference>
<keyword evidence="8 19" id="KW-0418">Kinase</keyword>
<evidence type="ECO:0000259" key="16">
    <source>
        <dbReference type="PROSITE" id="PS50011"/>
    </source>
</evidence>
<proteinExistence type="predicted"/>
<keyword evidence="5" id="KW-0479">Metal-binding</keyword>
<dbReference type="Gene3D" id="2.30.29.30">
    <property type="entry name" value="Pleckstrin-homology domain (PH domain)/Phosphotyrosine-binding domain (PTB)"/>
    <property type="match status" value="1"/>
</dbReference>
<dbReference type="InterPro" id="IPR002219">
    <property type="entry name" value="PKC_DAG/PE"/>
</dbReference>
<dbReference type="OMA" id="EMICGET"/>
<evidence type="ECO:0000256" key="3">
    <source>
        <dbReference type="ARBA" id="ARBA00022553"/>
    </source>
</evidence>
<keyword evidence="3" id="KW-0597">Phosphoprotein</keyword>
<evidence type="ECO:0000259" key="18">
    <source>
        <dbReference type="PROSITE" id="PS51285"/>
    </source>
</evidence>
<dbReference type="SMART" id="SM00220">
    <property type="entry name" value="S_TKc"/>
    <property type="match status" value="1"/>
</dbReference>
<feature type="region of interest" description="Disordered" evidence="15">
    <location>
        <begin position="530"/>
        <end position="582"/>
    </location>
</feature>
<evidence type="ECO:0000256" key="15">
    <source>
        <dbReference type="SAM" id="MobiDB-lite"/>
    </source>
</evidence>
<dbReference type="PANTHER" id="PTHR22988">
    <property type="entry name" value="MYOTONIC DYSTROPHY S/T KINASE-RELATED"/>
    <property type="match status" value="1"/>
</dbReference>
<comment type="caution">
    <text evidence="19">The sequence shown here is derived from an EMBL/GenBank/DDBJ whole genome shotgun (WGS) entry which is preliminary data.</text>
</comment>
<feature type="compositionally biased region" description="Polar residues" evidence="15">
    <location>
        <begin position="1134"/>
        <end position="1153"/>
    </location>
</feature>
<dbReference type="InterPro" id="IPR046349">
    <property type="entry name" value="C1-like_sf"/>
</dbReference>
<evidence type="ECO:0000256" key="12">
    <source>
        <dbReference type="ARBA" id="ARBA00047899"/>
    </source>
</evidence>
<feature type="region of interest" description="Disordered" evidence="15">
    <location>
        <begin position="1508"/>
        <end position="1531"/>
    </location>
</feature>
<dbReference type="GO" id="GO:0031032">
    <property type="term" value="P:actomyosin structure organization"/>
    <property type="evidence" value="ECO:0007669"/>
    <property type="project" value="TreeGrafter"/>
</dbReference>
<dbReference type="GO" id="GO:0004674">
    <property type="term" value="F:protein serine/threonine kinase activity"/>
    <property type="evidence" value="ECO:0007669"/>
    <property type="project" value="UniProtKB-KW"/>
</dbReference>
<feature type="compositionally biased region" description="Low complexity" evidence="15">
    <location>
        <begin position="564"/>
        <end position="582"/>
    </location>
</feature>
<evidence type="ECO:0000256" key="7">
    <source>
        <dbReference type="ARBA" id="ARBA00022771"/>
    </source>
</evidence>
<dbReference type="InterPro" id="IPR011009">
    <property type="entry name" value="Kinase-like_dom_sf"/>
</dbReference>
<dbReference type="GO" id="GO:0005524">
    <property type="term" value="F:ATP binding"/>
    <property type="evidence" value="ECO:0007669"/>
    <property type="project" value="UniProtKB-KW"/>
</dbReference>
<dbReference type="GO" id="GO:0005737">
    <property type="term" value="C:cytoplasm"/>
    <property type="evidence" value="ECO:0007669"/>
    <property type="project" value="TreeGrafter"/>
</dbReference>
<feature type="coiled-coil region" evidence="14">
    <location>
        <begin position="815"/>
        <end position="874"/>
    </location>
</feature>
<feature type="region of interest" description="Disordered" evidence="15">
    <location>
        <begin position="1338"/>
        <end position="1392"/>
    </location>
</feature>
<reference evidence="19 20" key="1">
    <citation type="journal article" date="2013" name="Nat. Genet.">
        <title>The genome of the hydatid tapeworm Echinococcus granulosus.</title>
        <authorList>
            <person name="Zheng H."/>
            <person name="Zhang W."/>
            <person name="Zhang L."/>
            <person name="Zhang Z."/>
            <person name="Li J."/>
            <person name="Lu G."/>
            <person name="Zhu Y."/>
            <person name="Wang Y."/>
            <person name="Huang Y."/>
            <person name="Liu J."/>
            <person name="Kang H."/>
            <person name="Chen J."/>
            <person name="Wang L."/>
            <person name="Chen A."/>
            <person name="Yu S."/>
            <person name="Gao Z."/>
            <person name="Jin L."/>
            <person name="Gu W."/>
            <person name="Wang Z."/>
            <person name="Zhao L."/>
            <person name="Shi B."/>
            <person name="Wen H."/>
            <person name="Lin R."/>
            <person name="Jones M.K."/>
            <person name="Brejova B."/>
            <person name="Vinar T."/>
            <person name="Zhao G."/>
            <person name="McManus D.P."/>
            <person name="Chen Z."/>
            <person name="Zhou Y."/>
            <person name="Wang S."/>
        </authorList>
    </citation>
    <scope>NUCLEOTIDE SEQUENCE [LARGE SCALE GENOMIC DNA]</scope>
</reference>
<keyword evidence="2" id="KW-0723">Serine/threonine-protein kinase</keyword>
<dbReference type="PROSITE" id="PS51285">
    <property type="entry name" value="AGC_KINASE_CTER"/>
    <property type="match status" value="1"/>
</dbReference>
<keyword evidence="20" id="KW-1185">Reference proteome</keyword>
<comment type="catalytic activity">
    <reaction evidence="12">
        <text>L-threonyl-[protein] + ATP = O-phospho-L-threonyl-[protein] + ADP + H(+)</text>
        <dbReference type="Rhea" id="RHEA:46608"/>
        <dbReference type="Rhea" id="RHEA-COMP:11060"/>
        <dbReference type="Rhea" id="RHEA-COMP:11605"/>
        <dbReference type="ChEBI" id="CHEBI:15378"/>
        <dbReference type="ChEBI" id="CHEBI:30013"/>
        <dbReference type="ChEBI" id="CHEBI:30616"/>
        <dbReference type="ChEBI" id="CHEBI:61977"/>
        <dbReference type="ChEBI" id="CHEBI:456216"/>
        <dbReference type="EC" id="2.7.11.1"/>
    </reaction>
</comment>
<dbReference type="Gene3D" id="3.30.200.20">
    <property type="entry name" value="Phosphorylase Kinase, domain 1"/>
    <property type="match status" value="1"/>
</dbReference>
<gene>
    <name evidence="19" type="ORF">EGR_07203</name>
</gene>
<keyword evidence="7" id="KW-0863">Zinc-finger</keyword>